<dbReference type="PANTHER" id="PTHR37419">
    <property type="entry name" value="SERINE/THREONINE-PROTEIN KINASE TOXIN HIPA"/>
    <property type="match status" value="1"/>
</dbReference>
<keyword evidence="6" id="KW-1185">Reference proteome</keyword>
<dbReference type="InterPro" id="IPR052028">
    <property type="entry name" value="HipA_Ser/Thr_kinase"/>
</dbReference>
<dbReference type="InterPro" id="IPR012893">
    <property type="entry name" value="HipA-like_C"/>
</dbReference>
<evidence type="ECO:0000259" key="4">
    <source>
        <dbReference type="Pfam" id="PF07804"/>
    </source>
</evidence>
<sequence length="157" mass="18438">MTKCHGYRRCKTENRRRSSRFDVKADGSKYQQEDFAQIARVTEETQGKNYKYELSSEEIGTLIKRHIPTYAIELEKFFRVILFNYIFSNGDAYVKNFSAIQADVGNYVLTPRITSCAQKYIHPVNQTWHCNFLTIALPKPIMQLDFTPMTTFWSLEK</sequence>
<protein>
    <submittedName>
        <fullName evidence="5">HipA domain-containing protein</fullName>
    </submittedName>
</protein>
<evidence type="ECO:0000313" key="5">
    <source>
        <dbReference type="EMBL" id="MBT1687534.1"/>
    </source>
</evidence>
<feature type="domain" description="HipA-like C-terminal" evidence="4">
    <location>
        <begin position="19"/>
        <end position="111"/>
    </location>
</feature>
<accession>A0AAP2D908</accession>
<reference evidence="5 6" key="1">
    <citation type="submission" date="2021-05" db="EMBL/GenBank/DDBJ databases">
        <title>A Polyphasic approach of four new species of the genus Ohtaekwangia: Ohtaekwangia histidinii sp. nov., Ohtaekwangia cretensis sp. nov., Ohtaekwangia indiensis sp. nov., Ohtaekwangia reichenbachii sp. nov. from diverse environment.</title>
        <authorList>
            <person name="Octaviana S."/>
        </authorList>
    </citation>
    <scope>NUCLEOTIDE SEQUENCE [LARGE SCALE GENOMIC DNA]</scope>
    <source>
        <strain evidence="5 6">PWU37</strain>
    </source>
</reference>
<comment type="caution">
    <text evidence="5">The sequence shown here is derived from an EMBL/GenBank/DDBJ whole genome shotgun (WGS) entry which is preliminary data.</text>
</comment>
<name>A0AAP2D908_9BACT</name>
<proteinExistence type="inferred from homology"/>
<dbReference type="EMBL" id="JAHESC010000017">
    <property type="protein sequence ID" value="MBT1687534.1"/>
    <property type="molecule type" value="Genomic_DNA"/>
</dbReference>
<dbReference type="PANTHER" id="PTHR37419:SF1">
    <property type="entry name" value="SERINE_THREONINE-PROTEIN KINASE TOXIN HIPA"/>
    <property type="match status" value="1"/>
</dbReference>
<dbReference type="AlphaFoldDB" id="A0AAP2D908"/>
<gene>
    <name evidence="5" type="ORF">KK078_13265</name>
</gene>
<dbReference type="GO" id="GO:0005829">
    <property type="term" value="C:cytosol"/>
    <property type="evidence" value="ECO:0007669"/>
    <property type="project" value="TreeGrafter"/>
</dbReference>
<dbReference type="GO" id="GO:0004674">
    <property type="term" value="F:protein serine/threonine kinase activity"/>
    <property type="evidence" value="ECO:0007669"/>
    <property type="project" value="TreeGrafter"/>
</dbReference>
<dbReference type="Proteomes" id="UP001319180">
    <property type="component" value="Unassembled WGS sequence"/>
</dbReference>
<dbReference type="Pfam" id="PF07804">
    <property type="entry name" value="HipA_C"/>
    <property type="match status" value="1"/>
</dbReference>
<comment type="similarity">
    <text evidence="1">Belongs to the HipA Ser/Thr kinase family.</text>
</comment>
<evidence type="ECO:0000256" key="1">
    <source>
        <dbReference type="ARBA" id="ARBA00010164"/>
    </source>
</evidence>
<evidence type="ECO:0000256" key="3">
    <source>
        <dbReference type="ARBA" id="ARBA00022777"/>
    </source>
</evidence>
<keyword evidence="3" id="KW-0418">Kinase</keyword>
<evidence type="ECO:0000313" key="6">
    <source>
        <dbReference type="Proteomes" id="UP001319180"/>
    </source>
</evidence>
<keyword evidence="2" id="KW-0808">Transferase</keyword>
<organism evidence="5 6">
    <name type="scientific">Dawidia soli</name>
    <dbReference type="NCBI Taxonomy" id="2782352"/>
    <lineage>
        <taxon>Bacteria</taxon>
        <taxon>Pseudomonadati</taxon>
        <taxon>Bacteroidota</taxon>
        <taxon>Cytophagia</taxon>
        <taxon>Cytophagales</taxon>
        <taxon>Chryseotaleaceae</taxon>
        <taxon>Dawidia</taxon>
    </lineage>
</organism>
<evidence type="ECO:0000256" key="2">
    <source>
        <dbReference type="ARBA" id="ARBA00022679"/>
    </source>
</evidence>